<dbReference type="EMBL" id="CABFUZ020000045">
    <property type="protein sequence ID" value="VVM04791.1"/>
    <property type="molecule type" value="Genomic_DNA"/>
</dbReference>
<accession>A0A5E6M787</accession>
<protein>
    <submittedName>
        <fullName evidence="1">Uncharacterized protein</fullName>
    </submittedName>
</protein>
<dbReference type="PROSITE" id="PS51257">
    <property type="entry name" value="PROKAR_LIPOPROTEIN"/>
    <property type="match status" value="1"/>
</dbReference>
<dbReference type="AlphaFoldDB" id="A0A5E6M787"/>
<gene>
    <name evidence="1" type="ORF">MAMC_00233</name>
</gene>
<organism evidence="1 2">
    <name type="scientific">Methylacidimicrobium cyclopophantes</name>
    <dbReference type="NCBI Taxonomy" id="1041766"/>
    <lineage>
        <taxon>Bacteria</taxon>
        <taxon>Pseudomonadati</taxon>
        <taxon>Verrucomicrobiota</taxon>
        <taxon>Methylacidimicrobium</taxon>
    </lineage>
</organism>
<dbReference type="RefSeq" id="WP_142524369.1">
    <property type="nucleotide sequence ID" value="NZ_CABFUZ020000045.1"/>
</dbReference>
<proteinExistence type="predicted"/>
<reference evidence="1" key="1">
    <citation type="submission" date="2019-09" db="EMBL/GenBank/DDBJ databases">
        <authorList>
            <person name="Cremers G."/>
        </authorList>
    </citation>
    <scope>NUCLEOTIDE SEQUENCE [LARGE SCALE GENOMIC DNA]</scope>
    <source>
        <strain evidence="1">3B</strain>
    </source>
</reference>
<evidence type="ECO:0000313" key="1">
    <source>
        <dbReference type="EMBL" id="VVM04791.1"/>
    </source>
</evidence>
<sequence>MAAGRRWGIVLLCGLLGACANVGYLPSEGQGVLLPAKPGTKRVVDGMDVWTRGGPDRPAWVLGTVTETRGKGPIGGGGTLLGLVKQAKKRHADAVILLQKQSQWVGDAIYEFVLPDWEVNREALLVVYRHSQGAAGSRVAGRPR</sequence>
<comment type="caution">
    <text evidence="1">The sequence shown here is derived from an EMBL/GenBank/DDBJ whole genome shotgun (WGS) entry which is preliminary data.</text>
</comment>
<evidence type="ECO:0000313" key="2">
    <source>
        <dbReference type="Proteomes" id="UP000381693"/>
    </source>
</evidence>
<dbReference type="Proteomes" id="UP000381693">
    <property type="component" value="Unassembled WGS sequence"/>
</dbReference>
<dbReference type="OrthoDB" id="9181841at2"/>
<name>A0A5E6M787_9BACT</name>
<keyword evidence="2" id="KW-1185">Reference proteome</keyword>